<feature type="DNA-binding region" description="H-T-H motif" evidence="4">
    <location>
        <begin position="22"/>
        <end position="41"/>
    </location>
</feature>
<evidence type="ECO:0000256" key="3">
    <source>
        <dbReference type="ARBA" id="ARBA00023163"/>
    </source>
</evidence>
<evidence type="ECO:0000256" key="1">
    <source>
        <dbReference type="ARBA" id="ARBA00023015"/>
    </source>
</evidence>
<feature type="domain" description="HTH tetR-type" evidence="5">
    <location>
        <begin position="1"/>
        <end position="59"/>
    </location>
</feature>
<keyword evidence="1" id="KW-0805">Transcription regulation</keyword>
<gene>
    <name evidence="6" type="ORF">ACD_2C00266G0015</name>
</gene>
<dbReference type="PRINTS" id="PR00455">
    <property type="entry name" value="HTHTETR"/>
</dbReference>
<organism evidence="6">
    <name type="scientific">uncultured bacterium</name>
    <name type="common">gcode 4</name>
    <dbReference type="NCBI Taxonomy" id="1234023"/>
    <lineage>
        <taxon>Bacteria</taxon>
        <taxon>environmental samples</taxon>
    </lineage>
</organism>
<dbReference type="InterPro" id="IPR001647">
    <property type="entry name" value="HTH_TetR"/>
</dbReference>
<protein>
    <recommendedName>
        <fullName evidence="5">HTH tetR-type domain-containing protein</fullName>
    </recommendedName>
</protein>
<dbReference type="EMBL" id="AMFJ01000266">
    <property type="protein sequence ID" value="EKE28909.1"/>
    <property type="molecule type" value="Genomic_DNA"/>
</dbReference>
<dbReference type="GO" id="GO:0003677">
    <property type="term" value="F:DNA binding"/>
    <property type="evidence" value="ECO:0007669"/>
    <property type="project" value="UniProtKB-UniRule"/>
</dbReference>
<dbReference type="PANTHER" id="PTHR47506:SF1">
    <property type="entry name" value="HTH-TYPE TRANSCRIPTIONAL REGULATOR YJDC"/>
    <property type="match status" value="1"/>
</dbReference>
<name>K2GF24_9BACT</name>
<dbReference type="Pfam" id="PF00440">
    <property type="entry name" value="TetR_N"/>
    <property type="match status" value="1"/>
</dbReference>
<keyword evidence="3" id="KW-0804">Transcription</keyword>
<evidence type="ECO:0000256" key="4">
    <source>
        <dbReference type="PROSITE-ProRule" id="PRU00335"/>
    </source>
</evidence>
<sequence length="171" mass="20010">MKTELLEKIEALFWENAFAELSMDDIGKNLGIKKSSLYYHFPSKDQMFLETIGYSFEKYLSFLDETLVSGDLKEIVVSLINFPLKKKNLFAVVLQKGYCKNELVRGFILKSNLEITTKFKDTIWARFNMNKERLILFRSIVDDLWKKNCTIWCADSADFESVTNEIVRLFS</sequence>
<dbReference type="PANTHER" id="PTHR47506">
    <property type="entry name" value="TRANSCRIPTIONAL REGULATORY PROTEIN"/>
    <property type="match status" value="1"/>
</dbReference>
<dbReference type="InterPro" id="IPR009057">
    <property type="entry name" value="Homeodomain-like_sf"/>
</dbReference>
<evidence type="ECO:0000313" key="6">
    <source>
        <dbReference type="EMBL" id="EKE28909.1"/>
    </source>
</evidence>
<dbReference type="PROSITE" id="PS50977">
    <property type="entry name" value="HTH_TETR_2"/>
    <property type="match status" value="1"/>
</dbReference>
<proteinExistence type="predicted"/>
<accession>K2GF24</accession>
<keyword evidence="2 4" id="KW-0238">DNA-binding</keyword>
<evidence type="ECO:0000256" key="2">
    <source>
        <dbReference type="ARBA" id="ARBA00023125"/>
    </source>
</evidence>
<dbReference type="AlphaFoldDB" id="K2GF24"/>
<dbReference type="SUPFAM" id="SSF46689">
    <property type="entry name" value="Homeodomain-like"/>
    <property type="match status" value="1"/>
</dbReference>
<comment type="caution">
    <text evidence="6">The sequence shown here is derived from an EMBL/GenBank/DDBJ whole genome shotgun (WGS) entry which is preliminary data.</text>
</comment>
<reference evidence="6" key="1">
    <citation type="journal article" date="2012" name="Science">
        <title>Fermentation, hydrogen, and sulfur metabolism in multiple uncultivated bacterial phyla.</title>
        <authorList>
            <person name="Wrighton K.C."/>
            <person name="Thomas B.C."/>
            <person name="Sharon I."/>
            <person name="Miller C.S."/>
            <person name="Castelle C.J."/>
            <person name="VerBerkmoes N.C."/>
            <person name="Wilkins M.J."/>
            <person name="Hettich R.L."/>
            <person name="Lipton M.S."/>
            <person name="Williams K.H."/>
            <person name="Long P.E."/>
            <person name="Banfield J.F."/>
        </authorList>
    </citation>
    <scope>NUCLEOTIDE SEQUENCE [LARGE SCALE GENOMIC DNA]</scope>
</reference>
<dbReference type="Gene3D" id="1.10.357.10">
    <property type="entry name" value="Tetracycline Repressor, domain 2"/>
    <property type="match status" value="1"/>
</dbReference>
<evidence type="ECO:0000259" key="5">
    <source>
        <dbReference type="PROSITE" id="PS50977"/>
    </source>
</evidence>